<evidence type="ECO:0000313" key="3">
    <source>
        <dbReference type="Proteomes" id="UP001160301"/>
    </source>
</evidence>
<protein>
    <recommendedName>
        <fullName evidence="4">Lipoprotein</fullName>
    </recommendedName>
</protein>
<comment type="caution">
    <text evidence="2">The sequence shown here is derived from an EMBL/GenBank/DDBJ whole genome shotgun (WGS) entry which is preliminary data.</text>
</comment>
<evidence type="ECO:0000256" key="1">
    <source>
        <dbReference type="SAM" id="MobiDB-lite"/>
    </source>
</evidence>
<dbReference type="Proteomes" id="UP001160301">
    <property type="component" value="Unassembled WGS sequence"/>
</dbReference>
<dbReference type="EMBL" id="JARZHI010000035">
    <property type="protein sequence ID" value="MDI1433935.1"/>
    <property type="molecule type" value="Genomic_DNA"/>
</dbReference>
<proteinExistence type="predicted"/>
<evidence type="ECO:0000313" key="2">
    <source>
        <dbReference type="EMBL" id="MDI1433935.1"/>
    </source>
</evidence>
<sequence length="137" mass="14660">MLSVSRRFALVVMLAGAVFTPGCREAASPPPGVEAPGVEAPGVEEPKAAPAPKQAEEGVETREGELHPSKGFGSVADVLIPRDDLKKHLGEDWQKTTVGKRVRVRGKLRIHKCGPQEQCLIQGELPILTPDSIEVLP</sequence>
<keyword evidence="3" id="KW-1185">Reference proteome</keyword>
<feature type="region of interest" description="Disordered" evidence="1">
    <location>
        <begin position="26"/>
        <end position="73"/>
    </location>
</feature>
<feature type="compositionally biased region" description="Low complexity" evidence="1">
    <location>
        <begin position="38"/>
        <end position="53"/>
    </location>
</feature>
<accession>A0ABT6P007</accession>
<evidence type="ECO:0008006" key="4">
    <source>
        <dbReference type="Google" id="ProtNLM"/>
    </source>
</evidence>
<feature type="compositionally biased region" description="Basic and acidic residues" evidence="1">
    <location>
        <begin position="54"/>
        <end position="68"/>
    </location>
</feature>
<name>A0ABT6P007_9BACT</name>
<reference evidence="2 3" key="1">
    <citation type="submission" date="2023-04" db="EMBL/GenBank/DDBJ databases">
        <title>The genome sequence of Polyangium sorediatum DSM14670.</title>
        <authorList>
            <person name="Zhang X."/>
        </authorList>
    </citation>
    <scope>NUCLEOTIDE SEQUENCE [LARGE SCALE GENOMIC DNA]</scope>
    <source>
        <strain evidence="2 3">DSM 14670</strain>
    </source>
</reference>
<dbReference type="RefSeq" id="WP_284721136.1">
    <property type="nucleotide sequence ID" value="NZ_JARZHI010000035.1"/>
</dbReference>
<organism evidence="2 3">
    <name type="scientific">Polyangium sorediatum</name>
    <dbReference type="NCBI Taxonomy" id="889274"/>
    <lineage>
        <taxon>Bacteria</taxon>
        <taxon>Pseudomonadati</taxon>
        <taxon>Myxococcota</taxon>
        <taxon>Polyangia</taxon>
        <taxon>Polyangiales</taxon>
        <taxon>Polyangiaceae</taxon>
        <taxon>Polyangium</taxon>
    </lineage>
</organism>
<gene>
    <name evidence="2" type="ORF">QHF89_30830</name>
</gene>